<sequence>MDLCPAVADNHVKNQRQHLFSHLLLFSQFTVLTMKQRMMPKQQRLIIH</sequence>
<accession>A0AAD6QN48</accession>
<gene>
    <name evidence="1" type="ORF">NC653_016582</name>
    <name evidence="2" type="ORF">NC653_016588</name>
</gene>
<evidence type="ECO:0000313" key="1">
    <source>
        <dbReference type="EMBL" id="KAJ6993491.1"/>
    </source>
</evidence>
<keyword evidence="3" id="KW-1185">Reference proteome</keyword>
<protein>
    <submittedName>
        <fullName evidence="1">Uncharacterized protein</fullName>
    </submittedName>
</protein>
<name>A0AAD6QN48_9ROSI</name>
<dbReference type="AlphaFoldDB" id="A0AAD6QN48"/>
<reference evidence="1" key="1">
    <citation type="journal article" date="2023" name="Mol. Ecol. Resour.">
        <title>Chromosome-level genome assembly of a triploid poplar Populus alba 'Berolinensis'.</title>
        <authorList>
            <person name="Chen S."/>
            <person name="Yu Y."/>
            <person name="Wang X."/>
            <person name="Wang S."/>
            <person name="Zhang T."/>
            <person name="Zhou Y."/>
            <person name="He R."/>
            <person name="Meng N."/>
            <person name="Wang Y."/>
            <person name="Liu W."/>
            <person name="Liu Z."/>
            <person name="Liu J."/>
            <person name="Guo Q."/>
            <person name="Huang H."/>
            <person name="Sederoff R.R."/>
            <person name="Wang G."/>
            <person name="Qu G."/>
            <person name="Chen S."/>
        </authorList>
    </citation>
    <scope>NUCLEOTIDE SEQUENCE</scope>
    <source>
        <strain evidence="1">SC-2020</strain>
    </source>
</reference>
<organism evidence="1 3">
    <name type="scientific">Populus alba x Populus x berolinensis</name>
    <dbReference type="NCBI Taxonomy" id="444605"/>
    <lineage>
        <taxon>Eukaryota</taxon>
        <taxon>Viridiplantae</taxon>
        <taxon>Streptophyta</taxon>
        <taxon>Embryophyta</taxon>
        <taxon>Tracheophyta</taxon>
        <taxon>Spermatophyta</taxon>
        <taxon>Magnoliopsida</taxon>
        <taxon>eudicotyledons</taxon>
        <taxon>Gunneridae</taxon>
        <taxon>Pentapetalae</taxon>
        <taxon>rosids</taxon>
        <taxon>fabids</taxon>
        <taxon>Malpighiales</taxon>
        <taxon>Salicaceae</taxon>
        <taxon>Saliceae</taxon>
        <taxon>Populus</taxon>
    </lineage>
</organism>
<dbReference type="EMBL" id="JAQIZT010000006">
    <property type="protein sequence ID" value="KAJ6993498.1"/>
    <property type="molecule type" value="Genomic_DNA"/>
</dbReference>
<evidence type="ECO:0000313" key="2">
    <source>
        <dbReference type="EMBL" id="KAJ6993498.1"/>
    </source>
</evidence>
<dbReference type="Proteomes" id="UP001164929">
    <property type="component" value="Chromosome 6"/>
</dbReference>
<comment type="caution">
    <text evidence="1">The sequence shown here is derived from an EMBL/GenBank/DDBJ whole genome shotgun (WGS) entry which is preliminary data.</text>
</comment>
<dbReference type="EMBL" id="JAQIZT010000006">
    <property type="protein sequence ID" value="KAJ6993491.1"/>
    <property type="molecule type" value="Genomic_DNA"/>
</dbReference>
<proteinExistence type="predicted"/>
<evidence type="ECO:0000313" key="3">
    <source>
        <dbReference type="Proteomes" id="UP001164929"/>
    </source>
</evidence>